<evidence type="ECO:0000256" key="1">
    <source>
        <dbReference type="SAM" id="MobiDB-lite"/>
    </source>
</evidence>
<accession>A0A699K0G2</accession>
<comment type="caution">
    <text evidence="2">The sequence shown here is derived from an EMBL/GenBank/DDBJ whole genome shotgun (WGS) entry which is preliminary data.</text>
</comment>
<dbReference type="AlphaFoldDB" id="A0A699K0G2"/>
<feature type="non-terminal residue" evidence="2">
    <location>
        <position position="1"/>
    </location>
</feature>
<sequence>NVAACEAHDILGKLDHLKIQRWLDGLSLVELVNFQDVSALRFVMSSIMLNRETCSLSYEILKLRKVVFKLKAIMLATEASLKVEIESLREKLKFVIEADLQKKAMLVGRDKAFKEVAAIDEFYRVEFPYLDLLAYHARKSLGFLKSLKPPPFLPHMPSTAGSSSSPFIRCSTFYVPLSDKVKERSRKGQNRIKTEQKREAWRSREMLK</sequence>
<protein>
    <submittedName>
        <fullName evidence="2">Uncharacterized protein</fullName>
    </submittedName>
</protein>
<proteinExistence type="predicted"/>
<name>A0A699K0G2_TANCI</name>
<feature type="compositionally biased region" description="Basic and acidic residues" evidence="1">
    <location>
        <begin position="192"/>
        <end position="208"/>
    </location>
</feature>
<evidence type="ECO:0000313" key="2">
    <source>
        <dbReference type="EMBL" id="GFA63563.1"/>
    </source>
</evidence>
<reference evidence="2" key="1">
    <citation type="journal article" date="2019" name="Sci. Rep.">
        <title>Draft genome of Tanacetum cinerariifolium, the natural source of mosquito coil.</title>
        <authorList>
            <person name="Yamashiro T."/>
            <person name="Shiraishi A."/>
            <person name="Satake H."/>
            <person name="Nakayama K."/>
        </authorList>
    </citation>
    <scope>NUCLEOTIDE SEQUENCE</scope>
</reference>
<feature type="region of interest" description="Disordered" evidence="1">
    <location>
        <begin position="184"/>
        <end position="208"/>
    </location>
</feature>
<gene>
    <name evidence="2" type="ORF">Tci_635535</name>
</gene>
<dbReference type="EMBL" id="BKCJ010459335">
    <property type="protein sequence ID" value="GFA63563.1"/>
    <property type="molecule type" value="Genomic_DNA"/>
</dbReference>
<organism evidence="2">
    <name type="scientific">Tanacetum cinerariifolium</name>
    <name type="common">Dalmatian daisy</name>
    <name type="synonym">Chrysanthemum cinerariifolium</name>
    <dbReference type="NCBI Taxonomy" id="118510"/>
    <lineage>
        <taxon>Eukaryota</taxon>
        <taxon>Viridiplantae</taxon>
        <taxon>Streptophyta</taxon>
        <taxon>Embryophyta</taxon>
        <taxon>Tracheophyta</taxon>
        <taxon>Spermatophyta</taxon>
        <taxon>Magnoliopsida</taxon>
        <taxon>eudicotyledons</taxon>
        <taxon>Gunneridae</taxon>
        <taxon>Pentapetalae</taxon>
        <taxon>asterids</taxon>
        <taxon>campanulids</taxon>
        <taxon>Asterales</taxon>
        <taxon>Asteraceae</taxon>
        <taxon>Asteroideae</taxon>
        <taxon>Anthemideae</taxon>
        <taxon>Anthemidinae</taxon>
        <taxon>Tanacetum</taxon>
    </lineage>
</organism>